<proteinExistence type="inferred from homology"/>
<dbReference type="SUPFAM" id="SSF57938">
    <property type="entry name" value="DnaJ/Hsp40 cysteine-rich domain"/>
    <property type="match status" value="1"/>
</dbReference>
<dbReference type="EMBL" id="RHXB01000005">
    <property type="protein sequence ID" value="RSE26579.1"/>
    <property type="molecule type" value="Genomic_DNA"/>
</dbReference>
<dbReference type="InterPro" id="IPR038500">
    <property type="entry name" value="Antitermination_sf"/>
</dbReference>
<gene>
    <name evidence="4" type="ORF">EGT71_09110</name>
</gene>
<evidence type="ECO:0000313" key="5">
    <source>
        <dbReference type="Proteomes" id="UP000275331"/>
    </source>
</evidence>
<organism evidence="4 5">
    <name type="scientific">Atlantibacter subterraneus</name>
    <dbReference type="NCBI Taxonomy" id="255519"/>
    <lineage>
        <taxon>Bacteria</taxon>
        <taxon>Pseudomonadati</taxon>
        <taxon>Pseudomonadota</taxon>
        <taxon>Gammaproteobacteria</taxon>
        <taxon>Enterobacterales</taxon>
        <taxon>Enterobacteriaceae</taxon>
        <taxon>Atlantibacter</taxon>
    </lineage>
</organism>
<dbReference type="Pfam" id="PF03589">
    <property type="entry name" value="Antiterm"/>
    <property type="match status" value="2"/>
</dbReference>
<evidence type="ECO:0000313" key="4">
    <source>
        <dbReference type="EMBL" id="RSE26579.1"/>
    </source>
</evidence>
<dbReference type="GO" id="GO:0006355">
    <property type="term" value="P:regulation of DNA-templated transcription"/>
    <property type="evidence" value="ECO:0007669"/>
    <property type="project" value="InterPro"/>
</dbReference>
<keyword evidence="2" id="KW-0238">DNA-binding</keyword>
<keyword evidence="1" id="KW-0805">Transcription regulation</keyword>
<accession>A0A427V1E3</accession>
<evidence type="ECO:0000256" key="2">
    <source>
        <dbReference type="ARBA" id="ARBA00023125"/>
    </source>
</evidence>
<keyword evidence="3" id="KW-0804">Transcription</keyword>
<dbReference type="AlphaFoldDB" id="A0A427V1E3"/>
<dbReference type="Proteomes" id="UP000275331">
    <property type="component" value="Unassembled WGS sequence"/>
</dbReference>
<dbReference type="InterPro" id="IPR003222">
    <property type="entry name" value="Antitermntn"/>
</dbReference>
<evidence type="ECO:0000256" key="1">
    <source>
        <dbReference type="ARBA" id="ARBA00023015"/>
    </source>
</evidence>
<protein>
    <submittedName>
        <fullName evidence="4">Antitermination protein</fullName>
    </submittedName>
</protein>
<dbReference type="Gene3D" id="1.10.274.110">
    <property type="match status" value="2"/>
</dbReference>
<dbReference type="OrthoDB" id="6572202at2"/>
<sequence>MKLESLPKYFAPKSMVPGTVSCGTSGDALSITDVMAALGLANSKASVGIELYLAKAGVLAPDNIIAFLTRLAERRASRNQSLQKMTAAERENFLRILAGFVFRDYSLSAASLVTCQSCAGEGFIDAEVFTNKVTWPDGKPPKWVRTTKGISPSDWEEWKPVREQVRVICQPCNGKGKVKNECRCRGRGEVLDKKKSQLQGVPVYKQCPRCKGRGFPRLKDTEVFKALGVTETTWRRNYKLLFDRLVEQCHIEESLAQSVLSRVTH</sequence>
<dbReference type="RefSeq" id="WP_125293524.1">
    <property type="nucleotide sequence ID" value="NZ_DAIRID010000069.1"/>
</dbReference>
<comment type="caution">
    <text evidence="4">The sequence shown here is derived from an EMBL/GenBank/DDBJ whole genome shotgun (WGS) entry which is preliminary data.</text>
</comment>
<reference evidence="4 5" key="1">
    <citation type="submission" date="2018-10" db="EMBL/GenBank/DDBJ databases">
        <title>Transmission dynamics of multidrug resistant bacteria on intensive care unit surfaces.</title>
        <authorList>
            <person name="D'Souza A.W."/>
            <person name="Potter R.F."/>
            <person name="Wallace M."/>
            <person name="Shupe A."/>
            <person name="Patel S."/>
            <person name="Sun S."/>
            <person name="Gul D."/>
            <person name="Kwon J.H."/>
            <person name="Andleeb S."/>
            <person name="Burnham C.-A.D."/>
            <person name="Dantas G."/>
        </authorList>
    </citation>
    <scope>NUCLEOTIDE SEQUENCE [LARGE SCALE GENOMIC DNA]</scope>
    <source>
        <strain evidence="4 5">AS_373</strain>
    </source>
</reference>
<dbReference type="HAMAP" id="MF_04158">
    <property type="entry name" value="Antitermination_lambda"/>
    <property type="match status" value="1"/>
</dbReference>
<dbReference type="GO" id="GO:0003677">
    <property type="term" value="F:DNA binding"/>
    <property type="evidence" value="ECO:0007669"/>
    <property type="project" value="UniProtKB-KW"/>
</dbReference>
<dbReference type="InterPro" id="IPR036410">
    <property type="entry name" value="HSP_DnaJ_Cys-rich_dom_sf"/>
</dbReference>
<name>A0A427V1E3_9ENTR</name>
<evidence type="ECO:0000256" key="3">
    <source>
        <dbReference type="ARBA" id="ARBA00023163"/>
    </source>
</evidence>